<dbReference type="Proteomes" id="UP000319143">
    <property type="component" value="Unassembled WGS sequence"/>
</dbReference>
<evidence type="ECO:0000313" key="1">
    <source>
        <dbReference type="EMBL" id="TWU42696.1"/>
    </source>
</evidence>
<evidence type="ECO:0000313" key="2">
    <source>
        <dbReference type="Proteomes" id="UP000319143"/>
    </source>
</evidence>
<dbReference type="AlphaFoldDB" id="A0A5C6E5I6"/>
<reference evidence="1 2" key="1">
    <citation type="submission" date="2019-02" db="EMBL/GenBank/DDBJ databases">
        <title>Deep-cultivation of Planctomycetes and their phenomic and genomic characterization uncovers novel biology.</title>
        <authorList>
            <person name="Wiegand S."/>
            <person name="Jogler M."/>
            <person name="Boedeker C."/>
            <person name="Pinto D."/>
            <person name="Vollmers J."/>
            <person name="Rivas-Marin E."/>
            <person name="Kohn T."/>
            <person name="Peeters S.H."/>
            <person name="Heuer A."/>
            <person name="Rast P."/>
            <person name="Oberbeckmann S."/>
            <person name="Bunk B."/>
            <person name="Jeske O."/>
            <person name="Meyerdierks A."/>
            <person name="Storesund J.E."/>
            <person name="Kallscheuer N."/>
            <person name="Luecker S."/>
            <person name="Lage O.M."/>
            <person name="Pohl T."/>
            <person name="Merkel B.J."/>
            <person name="Hornburger P."/>
            <person name="Mueller R.-W."/>
            <person name="Bruemmer F."/>
            <person name="Labrenz M."/>
            <person name="Spormann A.M."/>
            <person name="Op Den Camp H."/>
            <person name="Overmann J."/>
            <person name="Amann R."/>
            <person name="Jetten M.S.M."/>
            <person name="Mascher T."/>
            <person name="Medema M.H."/>
            <person name="Devos D.P."/>
            <person name="Kaster A.-K."/>
            <person name="Ovreas L."/>
            <person name="Rohde M."/>
            <person name="Galperin M.Y."/>
            <person name="Jogler C."/>
        </authorList>
    </citation>
    <scope>NUCLEOTIDE SEQUENCE [LARGE SCALE GENOMIC DNA]</scope>
    <source>
        <strain evidence="1 2">Poly41</strain>
    </source>
</reference>
<dbReference type="EMBL" id="SJPV01000001">
    <property type="protein sequence ID" value="TWU42696.1"/>
    <property type="molecule type" value="Genomic_DNA"/>
</dbReference>
<accession>A0A5C6E5I6</accession>
<name>A0A5C6E5I6_9BACT</name>
<gene>
    <name evidence="1" type="ORF">Poly41_09960</name>
</gene>
<sequence>MKVANAILARVVFILMLLYSLTHGMRGNAQETQPDQVWLEPPRPTATQSTWYPQAIETVSGEIAEFDAKRMVLQNRQTKQQRVVAAARVLWVEVGAKDKQQSLAIEQFMKGGFNESLRSLLETLKQRPPIWQQQWLSMMAAQAAWRSGRAAIAIKLVEQLDRRPLPPLVLAWLPVAWSSSRVESETRKVADDQLDNPSPAVRLIAASWLLSSDRRDAAAQTLAGLSRDNARPEIAKLAEVLRWRTTAPPDIARQATRWQEKLDALPLVMQVGPTITLMERFEAGGLTAEATRLRLSLQKTPPHPHPDLINFPPR</sequence>
<proteinExistence type="predicted"/>
<organism evidence="1 2">
    <name type="scientific">Novipirellula artificiosorum</name>
    <dbReference type="NCBI Taxonomy" id="2528016"/>
    <lineage>
        <taxon>Bacteria</taxon>
        <taxon>Pseudomonadati</taxon>
        <taxon>Planctomycetota</taxon>
        <taxon>Planctomycetia</taxon>
        <taxon>Pirellulales</taxon>
        <taxon>Pirellulaceae</taxon>
        <taxon>Novipirellula</taxon>
    </lineage>
</organism>
<protein>
    <submittedName>
        <fullName evidence="1">Uncharacterized protein</fullName>
    </submittedName>
</protein>
<comment type="caution">
    <text evidence="1">The sequence shown here is derived from an EMBL/GenBank/DDBJ whole genome shotgun (WGS) entry which is preliminary data.</text>
</comment>
<keyword evidence="2" id="KW-1185">Reference proteome</keyword>